<dbReference type="GO" id="GO:0052689">
    <property type="term" value="F:carboxylic ester hydrolase activity"/>
    <property type="evidence" value="ECO:0007669"/>
    <property type="project" value="UniProtKB-ARBA"/>
</dbReference>
<name>A0A2B7Y2D9_9EURO</name>
<evidence type="ECO:0000256" key="2">
    <source>
        <dbReference type="ARBA" id="ARBA00023157"/>
    </source>
</evidence>
<evidence type="ECO:0008006" key="6">
    <source>
        <dbReference type="Google" id="ProtNLM"/>
    </source>
</evidence>
<sequence length="238" mass="25336">MLKISALIFVLCLIYSGAATPVSERASNHQANDCHSIHIFAARGSTEPYPGQQGVLINAICQKQSSCGYEDIGYPATFEDYCTSAAKGVSNGTSLITAYAKRCPDAKLVLTGYSQGAHVIGDILGGGGGNCPVGGLQPTNEALSPESMSGKQFVAAVLFGDVRHTAGQSYNIGTGADKNGIWPREGEQLVSLNRWESRLRSWCDEGDPVCAGGPDQSRHFAYFDTVINQAAEWIRTKV</sequence>
<proteinExistence type="predicted"/>
<dbReference type="PANTHER" id="PTHR33630:SF13">
    <property type="entry name" value="ACETYLXYLAN ESTERASE"/>
    <property type="match status" value="1"/>
</dbReference>
<gene>
    <name evidence="4" type="ORF">AJ79_00583</name>
</gene>
<organism evidence="4 5">
    <name type="scientific">Helicocarpus griseus UAMH5409</name>
    <dbReference type="NCBI Taxonomy" id="1447875"/>
    <lineage>
        <taxon>Eukaryota</taxon>
        <taxon>Fungi</taxon>
        <taxon>Dikarya</taxon>
        <taxon>Ascomycota</taxon>
        <taxon>Pezizomycotina</taxon>
        <taxon>Eurotiomycetes</taxon>
        <taxon>Eurotiomycetidae</taxon>
        <taxon>Onygenales</taxon>
        <taxon>Ajellomycetaceae</taxon>
        <taxon>Helicocarpus</taxon>
    </lineage>
</organism>
<dbReference type="EMBL" id="PDNB01000005">
    <property type="protein sequence ID" value="PGH18244.1"/>
    <property type="molecule type" value="Genomic_DNA"/>
</dbReference>
<evidence type="ECO:0000313" key="5">
    <source>
        <dbReference type="Proteomes" id="UP000223968"/>
    </source>
</evidence>
<dbReference type="Proteomes" id="UP000223968">
    <property type="component" value="Unassembled WGS sequence"/>
</dbReference>
<keyword evidence="5" id="KW-1185">Reference proteome</keyword>
<keyword evidence="2" id="KW-1015">Disulfide bond</keyword>
<feature type="signal peptide" evidence="3">
    <location>
        <begin position="1"/>
        <end position="19"/>
    </location>
</feature>
<keyword evidence="3" id="KW-0732">Signal</keyword>
<dbReference type="PANTHER" id="PTHR33630">
    <property type="entry name" value="CUTINASE RV1984C-RELATED-RELATED"/>
    <property type="match status" value="1"/>
</dbReference>
<evidence type="ECO:0000256" key="3">
    <source>
        <dbReference type="SAM" id="SignalP"/>
    </source>
</evidence>
<evidence type="ECO:0000256" key="1">
    <source>
        <dbReference type="ARBA" id="ARBA00022801"/>
    </source>
</evidence>
<keyword evidence="1" id="KW-0378">Hydrolase</keyword>
<dbReference type="STRING" id="1447875.A0A2B7Y2D9"/>
<dbReference type="Pfam" id="PF01083">
    <property type="entry name" value="Cutinase"/>
    <property type="match status" value="1"/>
</dbReference>
<reference evidence="4 5" key="1">
    <citation type="submission" date="2017-10" db="EMBL/GenBank/DDBJ databases">
        <title>Comparative genomics in systemic dimorphic fungi from Ajellomycetaceae.</title>
        <authorList>
            <person name="Munoz J.F."/>
            <person name="Mcewen J.G."/>
            <person name="Clay O.K."/>
            <person name="Cuomo C.A."/>
        </authorList>
    </citation>
    <scope>NUCLEOTIDE SEQUENCE [LARGE SCALE GENOMIC DNA]</scope>
    <source>
        <strain evidence="4 5">UAMH5409</strain>
    </source>
</reference>
<dbReference type="SUPFAM" id="SSF53474">
    <property type="entry name" value="alpha/beta-Hydrolases"/>
    <property type="match status" value="1"/>
</dbReference>
<accession>A0A2B7Y2D9</accession>
<dbReference type="Gene3D" id="3.40.50.1820">
    <property type="entry name" value="alpha/beta hydrolase"/>
    <property type="match status" value="1"/>
</dbReference>
<feature type="chain" id="PRO_5012970812" description="Cutinase" evidence="3">
    <location>
        <begin position="20"/>
        <end position="238"/>
    </location>
</feature>
<dbReference type="AlphaFoldDB" id="A0A2B7Y2D9"/>
<protein>
    <recommendedName>
        <fullName evidence="6">Cutinase</fullName>
    </recommendedName>
</protein>
<dbReference type="OrthoDB" id="2586582at2759"/>
<dbReference type="SMART" id="SM01110">
    <property type="entry name" value="Cutinase"/>
    <property type="match status" value="1"/>
</dbReference>
<dbReference type="InterPro" id="IPR029058">
    <property type="entry name" value="AB_hydrolase_fold"/>
</dbReference>
<evidence type="ECO:0000313" key="4">
    <source>
        <dbReference type="EMBL" id="PGH18244.1"/>
    </source>
</evidence>
<comment type="caution">
    <text evidence="4">The sequence shown here is derived from an EMBL/GenBank/DDBJ whole genome shotgun (WGS) entry which is preliminary data.</text>
</comment>
<dbReference type="InterPro" id="IPR000675">
    <property type="entry name" value="Cutinase/axe"/>
</dbReference>